<feature type="domain" description="FAD dependent oxidoreductase" evidence="5">
    <location>
        <begin position="4"/>
        <end position="351"/>
    </location>
</feature>
<organism evidence="6 7">
    <name type="scientific">Weizmannia acidilactici</name>
    <dbReference type="NCBI Taxonomy" id="2607726"/>
    <lineage>
        <taxon>Bacteria</taxon>
        <taxon>Bacillati</taxon>
        <taxon>Bacillota</taxon>
        <taxon>Bacilli</taxon>
        <taxon>Bacillales</taxon>
        <taxon>Bacillaceae</taxon>
        <taxon>Heyndrickxia</taxon>
    </lineage>
</organism>
<dbReference type="InterPro" id="IPR006076">
    <property type="entry name" value="FAD-dep_OxRdtase"/>
</dbReference>
<gene>
    <name evidence="6" type="primary">yurR</name>
    <name evidence="6" type="ORF">BpJC7_27980</name>
</gene>
<evidence type="ECO:0000256" key="3">
    <source>
        <dbReference type="ARBA" id="ARBA00022630"/>
    </source>
</evidence>
<dbReference type="Proteomes" id="UP000391919">
    <property type="component" value="Unassembled WGS sequence"/>
</dbReference>
<dbReference type="InterPro" id="IPR036188">
    <property type="entry name" value="FAD/NAD-bd_sf"/>
</dbReference>
<dbReference type="Pfam" id="PF01266">
    <property type="entry name" value="DAO"/>
    <property type="match status" value="1"/>
</dbReference>
<keyword evidence="4" id="KW-0560">Oxidoreductase</keyword>
<dbReference type="PANTHER" id="PTHR13847">
    <property type="entry name" value="SARCOSINE DEHYDROGENASE-RELATED"/>
    <property type="match status" value="1"/>
</dbReference>
<dbReference type="RefSeq" id="WP_151706178.1">
    <property type="nucleotide sequence ID" value="NZ_BKZQ01000051.1"/>
</dbReference>
<dbReference type="EMBL" id="BKZQ01000051">
    <property type="protein sequence ID" value="GER71495.1"/>
    <property type="molecule type" value="Genomic_DNA"/>
</dbReference>
<comment type="cofactor">
    <cofactor evidence="1">
        <name>FAD</name>
        <dbReference type="ChEBI" id="CHEBI:57692"/>
    </cofactor>
</comment>
<comment type="caution">
    <text evidence="6">The sequence shown here is derived from an EMBL/GenBank/DDBJ whole genome shotgun (WGS) entry which is preliminary data.</text>
</comment>
<dbReference type="GO" id="GO:0005737">
    <property type="term" value="C:cytoplasm"/>
    <property type="evidence" value="ECO:0007669"/>
    <property type="project" value="TreeGrafter"/>
</dbReference>
<dbReference type="AlphaFoldDB" id="A0A5J4JLD5"/>
<dbReference type="GO" id="GO:0016491">
    <property type="term" value="F:oxidoreductase activity"/>
    <property type="evidence" value="ECO:0007669"/>
    <property type="project" value="UniProtKB-KW"/>
</dbReference>
<evidence type="ECO:0000259" key="5">
    <source>
        <dbReference type="Pfam" id="PF01266"/>
    </source>
</evidence>
<name>A0A5J4JLD5_9BACI</name>
<evidence type="ECO:0000256" key="1">
    <source>
        <dbReference type="ARBA" id="ARBA00001974"/>
    </source>
</evidence>
<proteinExistence type="inferred from homology"/>
<dbReference type="Gene3D" id="3.50.50.60">
    <property type="entry name" value="FAD/NAD(P)-binding domain"/>
    <property type="match status" value="1"/>
</dbReference>
<evidence type="ECO:0000256" key="2">
    <source>
        <dbReference type="ARBA" id="ARBA00009410"/>
    </source>
</evidence>
<keyword evidence="7" id="KW-1185">Reference proteome</keyword>
<keyword evidence="3" id="KW-0285">Flavoprotein</keyword>
<protein>
    <submittedName>
        <fullName evidence="6">Oxidoreductase YurR</fullName>
    </submittedName>
</protein>
<dbReference type="PANTHER" id="PTHR13847:SF286">
    <property type="entry name" value="D-AMINO ACID DEHYDROGENASE"/>
    <property type="match status" value="1"/>
</dbReference>
<evidence type="ECO:0000256" key="4">
    <source>
        <dbReference type="ARBA" id="ARBA00023002"/>
    </source>
</evidence>
<accession>A0A5J4JLD5</accession>
<dbReference type="Gene3D" id="3.30.9.10">
    <property type="entry name" value="D-Amino Acid Oxidase, subunit A, domain 2"/>
    <property type="match status" value="1"/>
</dbReference>
<dbReference type="SUPFAM" id="SSF54373">
    <property type="entry name" value="FAD-linked reductases, C-terminal domain"/>
    <property type="match status" value="1"/>
</dbReference>
<dbReference type="SUPFAM" id="SSF51905">
    <property type="entry name" value="FAD/NAD(P)-binding domain"/>
    <property type="match status" value="1"/>
</dbReference>
<reference evidence="6 7" key="1">
    <citation type="submission" date="2019-09" db="EMBL/GenBank/DDBJ databases">
        <title>Draft genome sequence of Bacillus sp. JC-7.</title>
        <authorList>
            <person name="Tanaka N."/>
            <person name="Shiwa Y."/>
            <person name="Fujita N."/>
            <person name="Tanasupawat S."/>
        </authorList>
    </citation>
    <scope>NUCLEOTIDE SEQUENCE [LARGE SCALE GENOMIC DNA]</scope>
    <source>
        <strain evidence="6 7">JC-7</strain>
    </source>
</reference>
<comment type="similarity">
    <text evidence="2">Belongs to the DadA oxidoreductase family.</text>
</comment>
<sequence length="381" mass="40463">MPSYIVVGGGVLGASAAYHLAKAGAAVTLIDRADKGQATEAAAGIICPWLSQRRNKDWYRLAKAGAKYYPELIAQLEEDGETETGYKKTGALSIHTGEEKLDKMQERALKRREDAPEIGEIKRLSPEETRGMFPLLSSGFSSVYVGGAARVNGKALRDALVNAARKNGAEVIHGNARLLVEGRKVIGVEAGGRTMHADKTIVAAGAWAKELFKPLGATFQVSHQKAQIIHLELPGTDTGGWPVVMPPNDQYLLAFEGGRIIAGATHENTEEFDQRVTAGGLHEVLSKVLPVAQGLADAAIIDVKVGFRPFTPGFLPVIGAWPGFGGILAANGLGASGLTVGPFFGAELARLALGRETELDLSPYGLEQAIEHHSFRSGMKP</sequence>
<evidence type="ECO:0000313" key="7">
    <source>
        <dbReference type="Proteomes" id="UP000391919"/>
    </source>
</evidence>
<evidence type="ECO:0000313" key="6">
    <source>
        <dbReference type="EMBL" id="GER71495.1"/>
    </source>
</evidence>